<dbReference type="GO" id="GO:0010507">
    <property type="term" value="P:negative regulation of autophagy"/>
    <property type="evidence" value="ECO:0007669"/>
    <property type="project" value="TreeGrafter"/>
</dbReference>
<reference evidence="2 3" key="1">
    <citation type="submission" date="2018-11" db="EMBL/GenBank/DDBJ databases">
        <authorList>
            <consortium name="Pathogen Informatics"/>
        </authorList>
    </citation>
    <scope>NUCLEOTIDE SEQUENCE [LARGE SCALE GENOMIC DNA]</scope>
    <source>
        <strain evidence="2 3">Zambia</strain>
    </source>
</reference>
<dbReference type="GO" id="GO:0019903">
    <property type="term" value="F:protein phosphatase binding"/>
    <property type="evidence" value="ECO:0007669"/>
    <property type="project" value="TreeGrafter"/>
</dbReference>
<dbReference type="STRING" id="48269.A0A183MX60"/>
<accession>A0A183MX60</accession>
<evidence type="ECO:0000256" key="1">
    <source>
        <dbReference type="ARBA" id="ARBA00007471"/>
    </source>
</evidence>
<name>A0A183MX60_9TREM</name>
<dbReference type="PANTHER" id="PTHR10807">
    <property type="entry name" value="MYOTUBULARIN-RELATED"/>
    <property type="match status" value="1"/>
</dbReference>
<dbReference type="EMBL" id="UZAI01018393">
    <property type="protein sequence ID" value="VDP36603.1"/>
    <property type="molecule type" value="Genomic_DNA"/>
</dbReference>
<dbReference type="PANTHER" id="PTHR10807:SF73">
    <property type="entry name" value="LD06050P"/>
    <property type="match status" value="1"/>
</dbReference>
<proteinExistence type="inferred from homology"/>
<dbReference type="SUPFAM" id="SSF52799">
    <property type="entry name" value="(Phosphotyrosine protein) phosphatases II"/>
    <property type="match status" value="2"/>
</dbReference>
<dbReference type="GO" id="GO:0046856">
    <property type="term" value="P:phosphatidylinositol dephosphorylation"/>
    <property type="evidence" value="ECO:0007669"/>
    <property type="project" value="TreeGrafter"/>
</dbReference>
<evidence type="ECO:0000313" key="2">
    <source>
        <dbReference type="EMBL" id="VDP36603.1"/>
    </source>
</evidence>
<protein>
    <submittedName>
        <fullName evidence="2">Uncharacterized protein</fullName>
    </submittedName>
</protein>
<sequence>MYRAIDGFRLCESPTERRFTPSILTGYTIVLYTKDFHIYELTVSSLSVARSLEQSLEGVSSIGNSLYQSVIVFKGFLSLIFFLIDDVTLLYPFSYKSNQLSLLPAIKTTDWPNNIDDILSGGSWRRSQLNENYLLCNSYPKTFVVPVKCDDQMIIESSRFRHGGRFPLLVYYHKPRQTTLLITAEPLINQSTITNNQNTTTLLSSSSSNSSLTSSAKSNNLIINSSSKNSISPFSSTFNTGRCRSDEQLLTCILPDKCRVQRIQDNSQQQVLRITRSTQRRRNHYGGPLESDKEALTSTCQEVLGRNKHHHTDWIPIETLDKIDERKNKKTTINTSRTILKKTKAQSEYIEANKQGKKSIRADKRKYVEELATMAEEAASEVNMKQLNGTKKKLVGKYSGIVEFEQYYPQWRRVCRPLESTACTSYGRVTRSSSNTTFGALQSGISDSIGMLSSAALNPIGSFGSRNSTAASIPCDNSVNSFNDITAREQINTSSKNELISNFAQLDIQSTNSTTESDLSSSNNNVKKSKKLSAWLSLVRESLAAAVAGATALDALDAFAQQQLQQEQCLLAEKQRRASKEQSFEEAKLRGSCVLVQSRKGTDRAILVASLIQIILNPESRTIQGFQELIDHTWLNAGHPFSDRCQNSAFSLKPPKDESPVFILFLDCVWQLFRQYPNSFEFTDELLCIIAKHAYFSEYGTFLGNSSQEREQLDISSRTYSLWSYINQPFVTSRLQNPFYSGQKNDDNSQSTTIIDGSYACWPCLSAQALDIWEELYQHQLVGINPSLWNLPRVMARVIKDKFEAERNRTIQLRK</sequence>
<comment type="similarity">
    <text evidence="1">Belongs to the protein-tyrosine phosphatase family. Non-receptor class myotubularin subfamily.</text>
</comment>
<dbReference type="InterPro" id="IPR030564">
    <property type="entry name" value="Myotubularin"/>
</dbReference>
<dbReference type="InterPro" id="IPR029021">
    <property type="entry name" value="Prot-tyrosine_phosphatase-like"/>
</dbReference>
<dbReference type="GO" id="GO:0106018">
    <property type="term" value="F:phosphatidylinositol-3,5-bisphosphate phosphatase activity"/>
    <property type="evidence" value="ECO:0007669"/>
    <property type="project" value="TreeGrafter"/>
</dbReference>
<dbReference type="GO" id="GO:0005737">
    <property type="term" value="C:cytoplasm"/>
    <property type="evidence" value="ECO:0007669"/>
    <property type="project" value="TreeGrafter"/>
</dbReference>
<dbReference type="PROSITE" id="PS51339">
    <property type="entry name" value="PPASE_MYOTUBULARIN"/>
    <property type="match status" value="1"/>
</dbReference>
<keyword evidence="3" id="KW-1185">Reference proteome</keyword>
<dbReference type="Pfam" id="PF06602">
    <property type="entry name" value="Myotub-related"/>
    <property type="match status" value="2"/>
</dbReference>
<dbReference type="Proteomes" id="UP000277204">
    <property type="component" value="Unassembled WGS sequence"/>
</dbReference>
<evidence type="ECO:0000313" key="3">
    <source>
        <dbReference type="Proteomes" id="UP000277204"/>
    </source>
</evidence>
<gene>
    <name evidence="2" type="ORF">SMRZ_LOCUS20635</name>
</gene>
<organism evidence="2 3">
    <name type="scientific">Schistosoma margrebowiei</name>
    <dbReference type="NCBI Taxonomy" id="48269"/>
    <lineage>
        <taxon>Eukaryota</taxon>
        <taxon>Metazoa</taxon>
        <taxon>Spiralia</taxon>
        <taxon>Lophotrochozoa</taxon>
        <taxon>Platyhelminthes</taxon>
        <taxon>Trematoda</taxon>
        <taxon>Digenea</taxon>
        <taxon>Strigeidida</taxon>
        <taxon>Schistosomatoidea</taxon>
        <taxon>Schistosomatidae</taxon>
        <taxon>Schistosoma</taxon>
    </lineage>
</organism>
<dbReference type="InterPro" id="IPR010569">
    <property type="entry name" value="Myotubularin-like_Pase_dom"/>
</dbReference>
<dbReference type="AlphaFoldDB" id="A0A183MX60"/>
<dbReference type="GO" id="GO:0004438">
    <property type="term" value="F:phosphatidylinositol-3-phosphate phosphatase activity"/>
    <property type="evidence" value="ECO:0007669"/>
    <property type="project" value="TreeGrafter"/>
</dbReference>